<feature type="transmembrane region" description="Helical" evidence="5">
    <location>
        <begin position="224"/>
        <end position="245"/>
    </location>
</feature>
<dbReference type="InterPro" id="IPR052185">
    <property type="entry name" value="IPC_Synthase-Related"/>
</dbReference>
<dbReference type="PANTHER" id="PTHR31310:SF7">
    <property type="entry name" value="PA-PHOSPHATASE RELATED-FAMILY PROTEIN DDB_G0268928"/>
    <property type="match status" value="1"/>
</dbReference>
<dbReference type="STRING" id="361183.AMC99_01123"/>
<dbReference type="InterPro" id="IPR026841">
    <property type="entry name" value="Aur1/Ipt1"/>
</dbReference>
<feature type="transmembrane region" description="Helical" evidence="5">
    <location>
        <begin position="257"/>
        <end position="276"/>
    </location>
</feature>
<reference evidence="7 8" key="1">
    <citation type="submission" date="2015-09" db="EMBL/GenBank/DDBJ databases">
        <title>Complete genome sequence of a benzo[a]pyrene-degrading bacterium Altererythrobacter epoxidivorans CGMCC 1.7731T.</title>
        <authorList>
            <person name="Li Z."/>
            <person name="Cheng H."/>
            <person name="Huo Y."/>
            <person name="Xu X."/>
        </authorList>
    </citation>
    <scope>NUCLEOTIDE SEQUENCE [LARGE SCALE GENOMIC DNA]</scope>
    <source>
        <strain evidence="7 8">CGMCC 1.7731</strain>
    </source>
</reference>
<dbReference type="RefSeq" id="WP_061923828.1">
    <property type="nucleotide sequence ID" value="NZ_CP012669.1"/>
</dbReference>
<feature type="domain" description="Inositolphosphotransferase Aur1/Ipt1" evidence="6">
    <location>
        <begin position="120"/>
        <end position="294"/>
    </location>
</feature>
<keyword evidence="4 5" id="KW-0472">Membrane</keyword>
<feature type="transmembrane region" description="Helical" evidence="5">
    <location>
        <begin position="131"/>
        <end position="149"/>
    </location>
</feature>
<evidence type="ECO:0000256" key="4">
    <source>
        <dbReference type="ARBA" id="ARBA00023136"/>
    </source>
</evidence>
<dbReference type="PATRIC" id="fig|361183.4.peg.1096"/>
<dbReference type="AlphaFoldDB" id="A0A0M5L098"/>
<sequence length="310" mass="34403">MLALVIGDRALADYFTLTTIGEAVSILVIPPILIFLVLLVRAVLARPDNLIGDVKDTLVANRQRFASGIVLLGCYVLVNRAYRAIKVSIPSINEYWADPLFTRWDRAIFGTDPWRLTHEMLSPLASQFIDMIYLLWLPVMLLAFGFAAFAKEPAFRVRAALSYFLVWILLGNILAIVFASVGPCFYGDFYPANPFTGLEQALAAQNATALKVQGYLLESAGNEAIGNGISALPSVHCGMTMLIVLMLHNRFGWGWQTILAIFYHLAILVGSVHLGWHYAVDGLFSTAAVPLIWWLMGRAVRLMQLEDRKA</sequence>
<evidence type="ECO:0000256" key="3">
    <source>
        <dbReference type="ARBA" id="ARBA00022989"/>
    </source>
</evidence>
<feature type="transmembrane region" description="Helical" evidence="5">
    <location>
        <begin position="65"/>
        <end position="82"/>
    </location>
</feature>
<dbReference type="PANTHER" id="PTHR31310">
    <property type="match status" value="1"/>
</dbReference>
<dbReference type="Proteomes" id="UP000057938">
    <property type="component" value="Chromosome"/>
</dbReference>
<evidence type="ECO:0000313" key="8">
    <source>
        <dbReference type="Proteomes" id="UP000057938"/>
    </source>
</evidence>
<feature type="transmembrane region" description="Helical" evidence="5">
    <location>
        <begin position="23"/>
        <end position="44"/>
    </location>
</feature>
<evidence type="ECO:0000256" key="1">
    <source>
        <dbReference type="ARBA" id="ARBA00004141"/>
    </source>
</evidence>
<feature type="transmembrane region" description="Helical" evidence="5">
    <location>
        <begin position="282"/>
        <end position="300"/>
    </location>
</feature>
<evidence type="ECO:0000256" key="5">
    <source>
        <dbReference type="SAM" id="Phobius"/>
    </source>
</evidence>
<gene>
    <name evidence="7" type="ORF">AMC99_01123</name>
</gene>
<protein>
    <recommendedName>
        <fullName evidence="6">Inositolphosphotransferase Aur1/Ipt1 domain-containing protein</fullName>
    </recommendedName>
</protein>
<keyword evidence="3 5" id="KW-1133">Transmembrane helix</keyword>
<comment type="subcellular location">
    <subcellularLocation>
        <location evidence="1">Membrane</location>
        <topology evidence="1">Multi-pass membrane protein</topology>
    </subcellularLocation>
</comment>
<evidence type="ECO:0000259" key="6">
    <source>
        <dbReference type="Pfam" id="PF14378"/>
    </source>
</evidence>
<dbReference type="EMBL" id="CP012669">
    <property type="protein sequence ID" value="ALE16419.1"/>
    <property type="molecule type" value="Genomic_DNA"/>
</dbReference>
<feature type="transmembrane region" description="Helical" evidence="5">
    <location>
        <begin position="161"/>
        <end position="181"/>
    </location>
</feature>
<dbReference type="KEGG" id="aep:AMC99_01123"/>
<evidence type="ECO:0000256" key="2">
    <source>
        <dbReference type="ARBA" id="ARBA00022692"/>
    </source>
</evidence>
<dbReference type="Pfam" id="PF14378">
    <property type="entry name" value="PAP2_3"/>
    <property type="match status" value="1"/>
</dbReference>
<keyword evidence="2 5" id="KW-0812">Transmembrane</keyword>
<name>A0A0M5L098_9SPHN</name>
<evidence type="ECO:0000313" key="7">
    <source>
        <dbReference type="EMBL" id="ALE16419.1"/>
    </source>
</evidence>
<keyword evidence="8" id="KW-1185">Reference proteome</keyword>
<proteinExistence type="predicted"/>
<accession>A0A0M5L098</accession>
<organism evidence="7 8">
    <name type="scientific">Altererythrobacter epoxidivorans</name>
    <dbReference type="NCBI Taxonomy" id="361183"/>
    <lineage>
        <taxon>Bacteria</taxon>
        <taxon>Pseudomonadati</taxon>
        <taxon>Pseudomonadota</taxon>
        <taxon>Alphaproteobacteria</taxon>
        <taxon>Sphingomonadales</taxon>
        <taxon>Erythrobacteraceae</taxon>
        <taxon>Altererythrobacter</taxon>
    </lineage>
</organism>
<dbReference type="GO" id="GO:0016020">
    <property type="term" value="C:membrane"/>
    <property type="evidence" value="ECO:0007669"/>
    <property type="project" value="UniProtKB-SubCell"/>
</dbReference>